<organism evidence="2 4">
    <name type="scientific">Coffea canephora</name>
    <name type="common">Robusta coffee</name>
    <dbReference type="NCBI Taxonomy" id="49390"/>
    <lineage>
        <taxon>Eukaryota</taxon>
        <taxon>Viridiplantae</taxon>
        <taxon>Streptophyta</taxon>
        <taxon>Embryophyta</taxon>
        <taxon>Tracheophyta</taxon>
        <taxon>Spermatophyta</taxon>
        <taxon>Magnoliopsida</taxon>
        <taxon>eudicotyledons</taxon>
        <taxon>Gunneridae</taxon>
        <taxon>Pentapetalae</taxon>
        <taxon>asterids</taxon>
        <taxon>lamiids</taxon>
        <taxon>Gentianales</taxon>
        <taxon>Rubiaceae</taxon>
        <taxon>Ixoroideae</taxon>
        <taxon>Gardenieae complex</taxon>
        <taxon>Bertiereae - Coffeeae clade</taxon>
        <taxon>Coffeeae</taxon>
        <taxon>Coffea</taxon>
    </lineage>
</organism>
<protein>
    <submittedName>
        <fullName evidence="2">Uncharacterized protein</fullName>
    </submittedName>
</protein>
<keyword evidence="1" id="KW-0732">Signal</keyword>
<dbReference type="InParanoid" id="A0A068UHV7"/>
<feature type="signal peptide" evidence="1">
    <location>
        <begin position="1"/>
        <end position="20"/>
    </location>
</feature>
<gene>
    <name evidence="3" type="ORF">GSCOC_T00013158001</name>
    <name evidence="2" type="ORF">GSCOC_T00026867001</name>
</gene>
<evidence type="ECO:0000313" key="4">
    <source>
        <dbReference type="Proteomes" id="UP000295252"/>
    </source>
</evidence>
<proteinExistence type="predicted"/>
<dbReference type="EMBL" id="HG739267">
    <property type="protein sequence ID" value="CDP17845.1"/>
    <property type="molecule type" value="Genomic_DNA"/>
</dbReference>
<dbReference type="Gramene" id="CDP17845">
    <property type="protein sequence ID" value="CDP17845"/>
    <property type="gene ID" value="GSCOC_T00013158001"/>
</dbReference>
<dbReference type="Gramene" id="CDP08130">
    <property type="protein sequence ID" value="CDP08130"/>
    <property type="gene ID" value="GSCOC_T00026867001"/>
</dbReference>
<evidence type="ECO:0000313" key="2">
    <source>
        <dbReference type="EMBL" id="CDP08130.1"/>
    </source>
</evidence>
<keyword evidence="4" id="KW-1185">Reference proteome</keyword>
<feature type="chain" id="PRO_5007371654" evidence="1">
    <location>
        <begin position="21"/>
        <end position="64"/>
    </location>
</feature>
<evidence type="ECO:0000256" key="1">
    <source>
        <dbReference type="SAM" id="SignalP"/>
    </source>
</evidence>
<accession>A0A068UHV7</accession>
<dbReference type="EMBL" id="HG739114">
    <property type="protein sequence ID" value="CDP08130.1"/>
    <property type="molecule type" value="Genomic_DNA"/>
</dbReference>
<reference evidence="2" key="1">
    <citation type="submission" date="2013-11" db="EMBL/GenBank/DDBJ databases">
        <authorList>
            <person name="Genoscope - CEA"/>
        </authorList>
    </citation>
    <scope>NUCLEOTIDE SEQUENCE</scope>
    <source>
        <strain evidence="2">DH200</strain>
    </source>
</reference>
<sequence>MNYRRGQVSNFLILLQLSHSLPAADRHKASIMQKIPKPQFESKTEMTLMTHKSIVFYCQSIVFR</sequence>
<dbReference type="AlphaFoldDB" id="A0A068UHV7"/>
<name>A0A068UHV7_COFCA</name>
<reference evidence="4" key="2">
    <citation type="journal article" date="2014" name="Science">
        <title>The coffee genome provides insight into the convergent evolution of caffeine biosynthesis.</title>
        <authorList>
            <person name="Denoeud F."/>
            <person name="Carretero-Paulet L."/>
            <person name="Dereeper A."/>
            <person name="Droc G."/>
            <person name="Guyot R."/>
            <person name="Pietrella M."/>
            <person name="Zheng C."/>
            <person name="Alberti A."/>
            <person name="Anthony F."/>
            <person name="Aprea G."/>
            <person name="Aury J.M."/>
            <person name="Bento P."/>
            <person name="Bernard M."/>
            <person name="Bocs S."/>
            <person name="Campa C."/>
            <person name="Cenci A."/>
            <person name="Combes M.C."/>
            <person name="Crouzillat D."/>
            <person name="Da Silva C."/>
            <person name="Daddiego L."/>
            <person name="De Bellis F."/>
            <person name="Dussert S."/>
            <person name="Garsmeur O."/>
            <person name="Gayraud T."/>
            <person name="Guignon V."/>
            <person name="Jahn K."/>
            <person name="Jamilloux V."/>
            <person name="Joet T."/>
            <person name="Labadie K."/>
            <person name="Lan T."/>
            <person name="Leclercq J."/>
            <person name="Lepelley M."/>
            <person name="Leroy T."/>
            <person name="Li L.T."/>
            <person name="Librado P."/>
            <person name="Lopez L."/>
            <person name="Munoz A."/>
            <person name="Noel B."/>
            <person name="Pallavicini A."/>
            <person name="Perrotta G."/>
            <person name="Poncet V."/>
            <person name="Pot D."/>
            <person name="Priyono X."/>
            <person name="Rigoreau M."/>
            <person name="Rouard M."/>
            <person name="Rozas J."/>
            <person name="Tranchant-Dubreuil C."/>
            <person name="VanBuren R."/>
            <person name="Zhang Q."/>
            <person name="Andrade A.C."/>
            <person name="Argout X."/>
            <person name="Bertrand B."/>
            <person name="de Kochko A."/>
            <person name="Graziosi G."/>
            <person name="Henry R.J."/>
            <person name="Jayarama X."/>
            <person name="Ming R."/>
            <person name="Nagai C."/>
            <person name="Rounsley S."/>
            <person name="Sankoff D."/>
            <person name="Giuliano G."/>
            <person name="Albert V.A."/>
            <person name="Wincker P."/>
            <person name="Lashermes P."/>
        </authorList>
    </citation>
    <scope>NUCLEOTIDE SEQUENCE [LARGE SCALE GENOMIC DNA]</scope>
    <source>
        <strain evidence="4">cv. DH200-94</strain>
    </source>
</reference>
<evidence type="ECO:0000313" key="3">
    <source>
        <dbReference type="EMBL" id="CDP17845.1"/>
    </source>
</evidence>
<dbReference type="Proteomes" id="UP000295252">
    <property type="component" value="Chromosome VII"/>
</dbReference>
<dbReference type="Proteomes" id="UP000295252">
    <property type="component" value="Chromosome V"/>
</dbReference>
<reference evidence="2" key="3">
    <citation type="submission" date="2014-06" db="EMBL/GenBank/DDBJ databases">
        <title>Structure and adaptive landscape of the coffee genome.</title>
        <authorList>
            <person name="Denoeud F."/>
            <person name="Wincker P."/>
            <person name="Lashermes P."/>
        </authorList>
    </citation>
    <scope>NUCLEOTIDE SEQUENCE [LARGE SCALE GENOMIC DNA]</scope>
    <source>
        <strain evidence="2">DH200</strain>
    </source>
</reference>